<dbReference type="InterPro" id="IPR026519">
    <property type="entry name" value="THAP7"/>
</dbReference>
<dbReference type="GO" id="GO:0008270">
    <property type="term" value="F:zinc ion binding"/>
    <property type="evidence" value="ECO:0007669"/>
    <property type="project" value="UniProtKB-KW"/>
</dbReference>
<feature type="non-terminal residue" evidence="8">
    <location>
        <position position="1"/>
    </location>
</feature>
<keyword evidence="1" id="KW-0479">Metal-binding</keyword>
<dbReference type="OrthoDB" id="7312725at2759"/>
<feature type="non-terminal residue" evidence="8">
    <location>
        <position position="223"/>
    </location>
</feature>
<feature type="region of interest" description="Disordered" evidence="6">
    <location>
        <begin position="1"/>
        <end position="29"/>
    </location>
</feature>
<keyword evidence="3" id="KW-0862">Zinc</keyword>
<feature type="region of interest" description="Disordered" evidence="6">
    <location>
        <begin position="67"/>
        <end position="170"/>
    </location>
</feature>
<dbReference type="InterPro" id="IPR006612">
    <property type="entry name" value="THAP_Znf"/>
</dbReference>
<evidence type="ECO:0000259" key="7">
    <source>
        <dbReference type="PROSITE" id="PS50950"/>
    </source>
</evidence>
<keyword evidence="4 5" id="KW-0238">DNA-binding</keyword>
<dbReference type="GO" id="GO:0003677">
    <property type="term" value="F:DNA binding"/>
    <property type="evidence" value="ECO:0007669"/>
    <property type="project" value="UniProtKB-UniRule"/>
</dbReference>
<proteinExistence type="predicted"/>
<dbReference type="GO" id="GO:0005634">
    <property type="term" value="C:nucleus"/>
    <property type="evidence" value="ECO:0007669"/>
    <property type="project" value="TreeGrafter"/>
</dbReference>
<dbReference type="SMART" id="SM00692">
    <property type="entry name" value="DM3"/>
    <property type="match status" value="1"/>
</dbReference>
<dbReference type="SMART" id="SM00980">
    <property type="entry name" value="THAP"/>
    <property type="match status" value="1"/>
</dbReference>
<dbReference type="PANTHER" id="PTHR47502:SF1">
    <property type="entry name" value="THAP DOMAIN-CONTAINING PROTEIN 7"/>
    <property type="match status" value="1"/>
</dbReference>
<dbReference type="EMBL" id="VZRI01005721">
    <property type="protein sequence ID" value="NWU93916.1"/>
    <property type="molecule type" value="Genomic_DNA"/>
</dbReference>
<dbReference type="GO" id="GO:0006355">
    <property type="term" value="P:regulation of DNA-templated transcription"/>
    <property type="evidence" value="ECO:0007669"/>
    <property type="project" value="TreeGrafter"/>
</dbReference>
<sequence>PTPRSLPQRDSGRRAQWLQNSRRRDPSGRGCWDPTSKYIYFCSQHFDKSCFEIVSFSGYHRLKEGAVPTVFGSTPPRSPRNPKLRPSLADGNTPNHPGTPRRWRVGDTPSPPTPGDPQFMADVSCFPNDSEDPTAPPAGDHGGVPALPGLLGARGTFVDNKEGGGGAPQPPLMTSILSPVVPQALAACPPSPSLFMLRLPTAAASYIQSEHSYQVGSALLWKR</sequence>
<evidence type="ECO:0000256" key="2">
    <source>
        <dbReference type="ARBA" id="ARBA00022771"/>
    </source>
</evidence>
<dbReference type="AlphaFoldDB" id="A0A7K6AXX2"/>
<dbReference type="Proteomes" id="UP000544127">
    <property type="component" value="Unassembled WGS sequence"/>
</dbReference>
<name>A0A7K6AXX2_UPUEP</name>
<dbReference type="SUPFAM" id="SSF57716">
    <property type="entry name" value="Glucocorticoid receptor-like (DNA-binding domain)"/>
    <property type="match status" value="1"/>
</dbReference>
<evidence type="ECO:0000256" key="5">
    <source>
        <dbReference type="PROSITE-ProRule" id="PRU00309"/>
    </source>
</evidence>
<evidence type="ECO:0000313" key="8">
    <source>
        <dbReference type="EMBL" id="NWU93916.1"/>
    </source>
</evidence>
<dbReference type="Pfam" id="PF05485">
    <property type="entry name" value="THAP"/>
    <property type="match status" value="1"/>
</dbReference>
<accession>A0A7K6AXX2</accession>
<dbReference type="PANTHER" id="PTHR47502">
    <property type="entry name" value="THAP DOMAIN-CONTAINING PROTEIN 7"/>
    <property type="match status" value="1"/>
</dbReference>
<evidence type="ECO:0000313" key="9">
    <source>
        <dbReference type="Proteomes" id="UP000544127"/>
    </source>
</evidence>
<feature type="compositionally biased region" description="Low complexity" evidence="6">
    <location>
        <begin position="143"/>
        <end position="155"/>
    </location>
</feature>
<evidence type="ECO:0000256" key="1">
    <source>
        <dbReference type="ARBA" id="ARBA00022723"/>
    </source>
</evidence>
<evidence type="ECO:0000256" key="6">
    <source>
        <dbReference type="SAM" id="MobiDB-lite"/>
    </source>
</evidence>
<keyword evidence="9" id="KW-1185">Reference proteome</keyword>
<keyword evidence="2 5" id="KW-0863">Zinc-finger</keyword>
<gene>
    <name evidence="8" type="primary">Thap7</name>
    <name evidence="8" type="ORF">UPUEPO_R12890</name>
</gene>
<evidence type="ECO:0000256" key="4">
    <source>
        <dbReference type="ARBA" id="ARBA00023125"/>
    </source>
</evidence>
<dbReference type="PROSITE" id="PS50950">
    <property type="entry name" value="ZF_THAP"/>
    <property type="match status" value="1"/>
</dbReference>
<feature type="domain" description="THAP-type" evidence="7">
    <location>
        <begin position="1"/>
        <end position="71"/>
    </location>
</feature>
<comment type="caution">
    <text evidence="8">The sequence shown here is derived from an EMBL/GenBank/DDBJ whole genome shotgun (WGS) entry which is preliminary data.</text>
</comment>
<organism evidence="8 9">
    <name type="scientific">Upupa epops</name>
    <name type="common">Eurasian hoopoe</name>
    <dbReference type="NCBI Taxonomy" id="57439"/>
    <lineage>
        <taxon>Eukaryota</taxon>
        <taxon>Metazoa</taxon>
        <taxon>Chordata</taxon>
        <taxon>Craniata</taxon>
        <taxon>Vertebrata</taxon>
        <taxon>Euteleostomi</taxon>
        <taxon>Archelosauria</taxon>
        <taxon>Archosauria</taxon>
        <taxon>Dinosauria</taxon>
        <taxon>Saurischia</taxon>
        <taxon>Theropoda</taxon>
        <taxon>Coelurosauria</taxon>
        <taxon>Aves</taxon>
        <taxon>Neognathae</taxon>
        <taxon>Neoaves</taxon>
        <taxon>Telluraves</taxon>
        <taxon>Coraciimorphae</taxon>
        <taxon>Bucerotiformes</taxon>
        <taxon>Upupidae</taxon>
        <taxon>Upupa</taxon>
    </lineage>
</organism>
<evidence type="ECO:0000256" key="3">
    <source>
        <dbReference type="ARBA" id="ARBA00022833"/>
    </source>
</evidence>
<protein>
    <submittedName>
        <fullName evidence="8">THAP7 protein</fullName>
    </submittedName>
</protein>
<reference evidence="8 9" key="1">
    <citation type="submission" date="2019-09" db="EMBL/GenBank/DDBJ databases">
        <title>Bird 10,000 Genomes (B10K) Project - Family phase.</title>
        <authorList>
            <person name="Zhang G."/>
        </authorList>
    </citation>
    <scope>NUCLEOTIDE SEQUENCE [LARGE SCALE GENOMIC DNA]</scope>
    <source>
        <strain evidence="8">B10K-DU-012-37</strain>
    </source>
</reference>